<reference evidence="1" key="1">
    <citation type="submission" date="2022-11" db="EMBL/GenBank/DDBJ databases">
        <authorList>
            <person name="Kikuchi T."/>
        </authorList>
    </citation>
    <scope>NUCLEOTIDE SEQUENCE</scope>
    <source>
        <strain evidence="1">PS1010</strain>
    </source>
</reference>
<accession>A0A9P1J4N3</accession>
<evidence type="ECO:0000313" key="2">
    <source>
        <dbReference type="Proteomes" id="UP001152747"/>
    </source>
</evidence>
<protein>
    <submittedName>
        <fullName evidence="1">Uncharacterized protein</fullName>
    </submittedName>
</protein>
<sequence length="79" mass="8815">MSNKKCDTLKSVNILLQIKSESAIKKTSAFDEIQSYLKSPDRSPKYIEKISDSSNNSTLPSYPVIPKPLRIPSAFLQQG</sequence>
<proteinExistence type="predicted"/>
<keyword evidence="2" id="KW-1185">Reference proteome</keyword>
<organism evidence="1 2">
    <name type="scientific">Caenorhabditis angaria</name>
    <dbReference type="NCBI Taxonomy" id="860376"/>
    <lineage>
        <taxon>Eukaryota</taxon>
        <taxon>Metazoa</taxon>
        <taxon>Ecdysozoa</taxon>
        <taxon>Nematoda</taxon>
        <taxon>Chromadorea</taxon>
        <taxon>Rhabditida</taxon>
        <taxon>Rhabditina</taxon>
        <taxon>Rhabditomorpha</taxon>
        <taxon>Rhabditoidea</taxon>
        <taxon>Rhabditidae</taxon>
        <taxon>Peloderinae</taxon>
        <taxon>Caenorhabditis</taxon>
    </lineage>
</organism>
<name>A0A9P1J4N3_9PELO</name>
<evidence type="ECO:0000313" key="1">
    <source>
        <dbReference type="EMBL" id="CAI5455663.1"/>
    </source>
</evidence>
<comment type="caution">
    <text evidence="1">The sequence shown here is derived from an EMBL/GenBank/DDBJ whole genome shotgun (WGS) entry which is preliminary data.</text>
</comment>
<dbReference type="EMBL" id="CANHGI010000006">
    <property type="protein sequence ID" value="CAI5455663.1"/>
    <property type="molecule type" value="Genomic_DNA"/>
</dbReference>
<dbReference type="AlphaFoldDB" id="A0A9P1J4N3"/>
<dbReference type="Proteomes" id="UP001152747">
    <property type="component" value="Unassembled WGS sequence"/>
</dbReference>
<gene>
    <name evidence="1" type="ORF">CAMP_LOCUS18300</name>
</gene>